<keyword evidence="3" id="KW-1185">Reference proteome</keyword>
<comment type="caution">
    <text evidence="2">The sequence shown here is derived from an EMBL/GenBank/DDBJ whole genome shotgun (WGS) entry which is preliminary data.</text>
</comment>
<evidence type="ECO:0000259" key="1">
    <source>
        <dbReference type="Pfam" id="PF00561"/>
    </source>
</evidence>
<feature type="domain" description="AB hydrolase-1" evidence="1">
    <location>
        <begin position="2"/>
        <end position="235"/>
    </location>
</feature>
<organism evidence="2 3">
    <name type="scientific">Aeromicrobium alkaliterrae</name>
    <dbReference type="NCBI Taxonomy" id="302168"/>
    <lineage>
        <taxon>Bacteria</taxon>
        <taxon>Bacillati</taxon>
        <taxon>Actinomycetota</taxon>
        <taxon>Actinomycetes</taxon>
        <taxon>Propionibacteriales</taxon>
        <taxon>Nocardioidaceae</taxon>
        <taxon>Aeromicrobium</taxon>
    </lineage>
</organism>
<gene>
    <name evidence="2" type="ORF">GCM10009710_03730</name>
</gene>
<dbReference type="GO" id="GO:0016787">
    <property type="term" value="F:hydrolase activity"/>
    <property type="evidence" value="ECO:0007669"/>
    <property type="project" value="UniProtKB-KW"/>
</dbReference>
<dbReference type="PANTHER" id="PTHR43798">
    <property type="entry name" value="MONOACYLGLYCEROL LIPASE"/>
    <property type="match status" value="1"/>
</dbReference>
<dbReference type="Gene3D" id="3.40.50.1820">
    <property type="entry name" value="alpha/beta hydrolase"/>
    <property type="match status" value="1"/>
</dbReference>
<sequence>MPVVFVQGNGVDHRLLLDLDDVFEADGRFERFHLDLPGFGQTSPLDGLGGLPEIADWLDEVIGEQVGSRPFLLVACSLGGLLAREVVRRRSDQCAGFAILAPVVDSVRENRRVPEHVVLEEEPGLLATIPPEHVELFAPLAVIRTRATWERFASAALPGLLAADAEAMERLDQRYSLEELPDEAIDGYDRPVLIVAGRQDAVVGWQDQVELARRFPRATVAVLDRTGHNTHLERPALVRALLTDWLTAIEAG</sequence>
<protein>
    <submittedName>
        <fullName evidence="2">Alpha/beta hydrolase</fullName>
    </submittedName>
</protein>
<reference evidence="2 3" key="1">
    <citation type="journal article" date="2019" name="Int. J. Syst. Evol. Microbiol.">
        <title>The Global Catalogue of Microorganisms (GCM) 10K type strain sequencing project: providing services to taxonomists for standard genome sequencing and annotation.</title>
        <authorList>
            <consortium name="The Broad Institute Genomics Platform"/>
            <consortium name="The Broad Institute Genome Sequencing Center for Infectious Disease"/>
            <person name="Wu L."/>
            <person name="Ma J."/>
        </authorList>
    </citation>
    <scope>NUCLEOTIDE SEQUENCE [LARGE SCALE GENOMIC DNA]</scope>
    <source>
        <strain evidence="2 3">JCM 13518</strain>
    </source>
</reference>
<evidence type="ECO:0000313" key="3">
    <source>
        <dbReference type="Proteomes" id="UP001501057"/>
    </source>
</evidence>
<keyword evidence="2" id="KW-0378">Hydrolase</keyword>
<proteinExistence type="predicted"/>
<dbReference type="PANTHER" id="PTHR43798:SF6">
    <property type="entry name" value="HYDROLASE, PUTATIVE (AFU_ORTHOLOGUE AFUA_4G13070)-RELATED"/>
    <property type="match status" value="1"/>
</dbReference>
<dbReference type="SUPFAM" id="SSF53474">
    <property type="entry name" value="alpha/beta-Hydrolases"/>
    <property type="match status" value="1"/>
</dbReference>
<dbReference type="InterPro" id="IPR000073">
    <property type="entry name" value="AB_hydrolase_1"/>
</dbReference>
<dbReference type="Pfam" id="PF00561">
    <property type="entry name" value="Abhydrolase_1"/>
    <property type="match status" value="1"/>
</dbReference>
<dbReference type="EMBL" id="BAAAME010000002">
    <property type="protein sequence ID" value="GAA1726307.1"/>
    <property type="molecule type" value="Genomic_DNA"/>
</dbReference>
<dbReference type="InterPro" id="IPR029058">
    <property type="entry name" value="AB_hydrolase_fold"/>
</dbReference>
<accession>A0ABN2JGG4</accession>
<name>A0ABN2JGG4_9ACTN</name>
<evidence type="ECO:0000313" key="2">
    <source>
        <dbReference type="EMBL" id="GAA1726307.1"/>
    </source>
</evidence>
<dbReference type="InterPro" id="IPR050266">
    <property type="entry name" value="AB_hydrolase_sf"/>
</dbReference>
<dbReference type="Proteomes" id="UP001501057">
    <property type="component" value="Unassembled WGS sequence"/>
</dbReference>